<keyword evidence="4" id="KW-1185">Reference proteome</keyword>
<evidence type="ECO:0000313" key="3">
    <source>
        <dbReference type="EMBL" id="NWK57022.1"/>
    </source>
</evidence>
<feature type="chain" id="PRO_5032278386" evidence="1">
    <location>
        <begin position="20"/>
        <end position="250"/>
    </location>
</feature>
<dbReference type="InterPro" id="IPR013424">
    <property type="entry name" value="Ice-binding_C"/>
</dbReference>
<gene>
    <name evidence="3" type="ORF">HW115_15475</name>
</gene>
<evidence type="ECO:0000313" key="4">
    <source>
        <dbReference type="Proteomes" id="UP000557872"/>
    </source>
</evidence>
<keyword evidence="1" id="KW-0732">Signal</keyword>
<reference evidence="3 4" key="1">
    <citation type="submission" date="2020-07" db="EMBL/GenBank/DDBJ databases">
        <title>Roseicoccus Jingziensis gen. nov., sp. nov., isolated from coastal seawater.</title>
        <authorList>
            <person name="Feng X."/>
        </authorList>
    </citation>
    <scope>NUCLEOTIDE SEQUENCE [LARGE SCALE GENOMIC DNA]</scope>
    <source>
        <strain evidence="3 4">N1E253</strain>
    </source>
</reference>
<accession>A0A851GJ58</accession>
<dbReference type="RefSeq" id="WP_178933852.1">
    <property type="nucleotide sequence ID" value="NZ_JACBAZ010000007.1"/>
</dbReference>
<evidence type="ECO:0000259" key="2">
    <source>
        <dbReference type="Pfam" id="PF07589"/>
    </source>
</evidence>
<dbReference type="EMBL" id="JACBAZ010000007">
    <property type="protein sequence ID" value="NWK57022.1"/>
    <property type="molecule type" value="Genomic_DNA"/>
</dbReference>
<protein>
    <submittedName>
        <fullName evidence="3">PEP-CTERM sorting domain-containing protein</fullName>
    </submittedName>
</protein>
<dbReference type="Proteomes" id="UP000557872">
    <property type="component" value="Unassembled WGS sequence"/>
</dbReference>
<evidence type="ECO:0000256" key="1">
    <source>
        <dbReference type="SAM" id="SignalP"/>
    </source>
</evidence>
<feature type="signal peptide" evidence="1">
    <location>
        <begin position="1"/>
        <end position="19"/>
    </location>
</feature>
<name>A0A851GJ58_9BACT</name>
<comment type="caution">
    <text evidence="3">The sequence shown here is derived from an EMBL/GenBank/DDBJ whole genome shotgun (WGS) entry which is preliminary data.</text>
</comment>
<organism evidence="3 4">
    <name type="scientific">Oceaniferula marina</name>
    <dbReference type="NCBI Taxonomy" id="2748318"/>
    <lineage>
        <taxon>Bacteria</taxon>
        <taxon>Pseudomonadati</taxon>
        <taxon>Verrucomicrobiota</taxon>
        <taxon>Verrucomicrobiia</taxon>
        <taxon>Verrucomicrobiales</taxon>
        <taxon>Verrucomicrobiaceae</taxon>
        <taxon>Oceaniferula</taxon>
    </lineage>
</organism>
<feature type="domain" description="Ice-binding protein C-terminal" evidence="2">
    <location>
        <begin position="228"/>
        <end position="250"/>
    </location>
</feature>
<proteinExistence type="predicted"/>
<sequence length="250" mass="25644">MKKTILLPLMSLYAGSLSAATVNVSQDGAINGQNDGGGYGNNNQVLNGGTATHIATWMPGPPGAWQYTRKLFLGFDTSGIDLSAVSAASITVNTGAGSASQNEALGFNAYLVDDLAGGDQFSETTLTWDLATTNGWNQDGNAVDSQRTPGQFIGNVAWAGNDSLMTFNFSAAALTGLQGDTNSFATIVLVPDAPTGGSYLGNDAFASTGPRFLSKESGNGAVLDLTVVPEPSSTALVSIGLIGGLLLRRR</sequence>
<dbReference type="NCBIfam" id="TIGR02595">
    <property type="entry name" value="PEP_CTERM"/>
    <property type="match status" value="1"/>
</dbReference>
<dbReference type="AlphaFoldDB" id="A0A851GJ58"/>
<dbReference type="Pfam" id="PF07589">
    <property type="entry name" value="PEP-CTERM"/>
    <property type="match status" value="1"/>
</dbReference>